<gene>
    <name evidence="1" type="ORF">BDV39DRAFT_168463</name>
</gene>
<protein>
    <submittedName>
        <fullName evidence="1">Uncharacterized protein</fullName>
    </submittedName>
</protein>
<keyword evidence="2" id="KW-1185">Reference proteome</keyword>
<evidence type="ECO:0000313" key="1">
    <source>
        <dbReference type="EMBL" id="KAE8331723.1"/>
    </source>
</evidence>
<name>A0A5N6XG53_9EURO</name>
<proteinExistence type="predicted"/>
<sequence>MLSLMRESVCFFLVLFSFFGFDYPLHLHCTFSFLFQLTACMDNKHYYDSYYISAVVFSNTNLETN</sequence>
<reference evidence="2" key="1">
    <citation type="submission" date="2019-04" db="EMBL/GenBank/DDBJ databases">
        <title>Friends and foes A comparative genomics studyof 23 Aspergillus species from section Flavi.</title>
        <authorList>
            <consortium name="DOE Joint Genome Institute"/>
            <person name="Kjaerbolling I."/>
            <person name="Vesth T."/>
            <person name="Frisvad J.C."/>
            <person name="Nybo J.L."/>
            <person name="Theobald S."/>
            <person name="Kildgaard S."/>
            <person name="Isbrandt T."/>
            <person name="Kuo A."/>
            <person name="Sato A."/>
            <person name="Lyhne E.K."/>
            <person name="Kogle M.E."/>
            <person name="Wiebenga A."/>
            <person name="Kun R.S."/>
            <person name="Lubbers R.J."/>
            <person name="Makela M.R."/>
            <person name="Barry K."/>
            <person name="Chovatia M."/>
            <person name="Clum A."/>
            <person name="Daum C."/>
            <person name="Haridas S."/>
            <person name="He G."/>
            <person name="LaButti K."/>
            <person name="Lipzen A."/>
            <person name="Mondo S."/>
            <person name="Riley R."/>
            <person name="Salamov A."/>
            <person name="Simmons B.A."/>
            <person name="Magnuson J.K."/>
            <person name="Henrissat B."/>
            <person name="Mortensen U.H."/>
            <person name="Larsen T.O."/>
            <person name="Devries R.P."/>
            <person name="Grigoriev I.V."/>
            <person name="Machida M."/>
            <person name="Baker S.E."/>
            <person name="Andersen M.R."/>
        </authorList>
    </citation>
    <scope>NUCLEOTIDE SEQUENCE [LARGE SCALE GENOMIC DNA]</scope>
    <source>
        <strain evidence="2">CBS 130017</strain>
    </source>
</reference>
<dbReference type="Proteomes" id="UP000325945">
    <property type="component" value="Unassembled WGS sequence"/>
</dbReference>
<dbReference type="AlphaFoldDB" id="A0A5N6XG53"/>
<evidence type="ECO:0000313" key="2">
    <source>
        <dbReference type="Proteomes" id="UP000325945"/>
    </source>
</evidence>
<accession>A0A5N6XG53</accession>
<organism evidence="1 2">
    <name type="scientific">Aspergillus sergii</name>
    <dbReference type="NCBI Taxonomy" id="1034303"/>
    <lineage>
        <taxon>Eukaryota</taxon>
        <taxon>Fungi</taxon>
        <taxon>Dikarya</taxon>
        <taxon>Ascomycota</taxon>
        <taxon>Pezizomycotina</taxon>
        <taxon>Eurotiomycetes</taxon>
        <taxon>Eurotiomycetidae</taxon>
        <taxon>Eurotiales</taxon>
        <taxon>Aspergillaceae</taxon>
        <taxon>Aspergillus</taxon>
        <taxon>Aspergillus subgen. Circumdati</taxon>
    </lineage>
</organism>
<dbReference type="EMBL" id="ML741768">
    <property type="protein sequence ID" value="KAE8331723.1"/>
    <property type="molecule type" value="Genomic_DNA"/>
</dbReference>